<reference evidence="1 2" key="1">
    <citation type="submission" date="2021-12" db="EMBL/GenBank/DDBJ databases">
        <title>Discovery of the Pendulisporaceae a myxobacterial family with distinct sporulation behavior and unique specialized metabolism.</title>
        <authorList>
            <person name="Garcia R."/>
            <person name="Popoff A."/>
            <person name="Bader C.D."/>
            <person name="Loehr J."/>
            <person name="Walesch S."/>
            <person name="Walt C."/>
            <person name="Boldt J."/>
            <person name="Bunk B."/>
            <person name="Haeckl F.J.F.P.J."/>
            <person name="Gunesch A.P."/>
            <person name="Birkelbach J."/>
            <person name="Nuebel U."/>
            <person name="Pietschmann T."/>
            <person name="Bach T."/>
            <person name="Mueller R."/>
        </authorList>
    </citation>
    <scope>NUCLEOTIDE SEQUENCE [LARGE SCALE GENOMIC DNA]</scope>
    <source>
        <strain evidence="1 2">MSr12523</strain>
    </source>
</reference>
<gene>
    <name evidence="1" type="ORF">LZC95_46160</name>
</gene>
<dbReference type="EMBL" id="CP089982">
    <property type="protein sequence ID" value="WXA93827.1"/>
    <property type="molecule type" value="Genomic_DNA"/>
</dbReference>
<dbReference type="Proteomes" id="UP001379533">
    <property type="component" value="Chromosome"/>
</dbReference>
<sequence length="82" mass="9232">MDVVLRKLGKGSRAVAGRLVRAPRKGSVVVIEFPDGMHEYVTTPVKRVLRICGREVFYIETINSRYRLEVRGREDAIAESTG</sequence>
<accession>A0ABZ2K543</accession>
<protein>
    <submittedName>
        <fullName evidence="1">Uncharacterized protein</fullName>
    </submittedName>
</protein>
<dbReference type="RefSeq" id="WP_394844427.1">
    <property type="nucleotide sequence ID" value="NZ_CP089982.1"/>
</dbReference>
<evidence type="ECO:0000313" key="1">
    <source>
        <dbReference type="EMBL" id="WXA93827.1"/>
    </source>
</evidence>
<name>A0ABZ2K543_9BACT</name>
<proteinExistence type="predicted"/>
<evidence type="ECO:0000313" key="2">
    <source>
        <dbReference type="Proteomes" id="UP001379533"/>
    </source>
</evidence>
<keyword evidence="2" id="KW-1185">Reference proteome</keyword>
<organism evidence="1 2">
    <name type="scientific">Pendulispora brunnea</name>
    <dbReference type="NCBI Taxonomy" id="2905690"/>
    <lineage>
        <taxon>Bacteria</taxon>
        <taxon>Pseudomonadati</taxon>
        <taxon>Myxococcota</taxon>
        <taxon>Myxococcia</taxon>
        <taxon>Myxococcales</taxon>
        <taxon>Sorangiineae</taxon>
        <taxon>Pendulisporaceae</taxon>
        <taxon>Pendulispora</taxon>
    </lineage>
</organism>